<evidence type="ECO:0000313" key="16">
    <source>
        <dbReference type="WBParaSite" id="HCON_00091080-00001"/>
    </source>
</evidence>
<dbReference type="Gene3D" id="3.40.50.300">
    <property type="entry name" value="P-loop containing nucleotide triphosphate hydrolases"/>
    <property type="match status" value="1"/>
</dbReference>
<organism evidence="15 16">
    <name type="scientific">Haemonchus contortus</name>
    <name type="common">Barber pole worm</name>
    <dbReference type="NCBI Taxonomy" id="6289"/>
    <lineage>
        <taxon>Eukaryota</taxon>
        <taxon>Metazoa</taxon>
        <taxon>Ecdysozoa</taxon>
        <taxon>Nematoda</taxon>
        <taxon>Chromadorea</taxon>
        <taxon>Rhabditida</taxon>
        <taxon>Rhabditina</taxon>
        <taxon>Rhabditomorpha</taxon>
        <taxon>Strongyloidea</taxon>
        <taxon>Trichostrongylidae</taxon>
        <taxon>Haemonchus</taxon>
    </lineage>
</organism>
<dbReference type="InterPro" id="IPR027065">
    <property type="entry name" value="Lon_Prtase"/>
</dbReference>
<dbReference type="InterPro" id="IPR046336">
    <property type="entry name" value="Lon_prtase_N_sf"/>
</dbReference>
<evidence type="ECO:0000256" key="5">
    <source>
        <dbReference type="ARBA" id="ARBA00022840"/>
    </source>
</evidence>
<dbReference type="OMA" id="EYFLHQQ"/>
<evidence type="ECO:0000256" key="12">
    <source>
        <dbReference type="RuleBase" id="RU000592"/>
    </source>
</evidence>
<dbReference type="Pfam" id="PF00004">
    <property type="entry name" value="AAA"/>
    <property type="match status" value="1"/>
</dbReference>
<dbReference type="FunFam" id="3.40.50.300:FF:000021">
    <property type="entry name" value="Lon protease homolog"/>
    <property type="match status" value="1"/>
</dbReference>
<keyword evidence="4 7" id="KW-0720">Serine protease</keyword>
<keyword evidence="1 7" id="KW-0645">Protease</keyword>
<sequence length="774" mass="85869">MELPVLLLTNGVLLPNAKLKVPIKSRTNLATLDRFVVNKGVLGKSLMLVAYRIEKEKKVFETGTVAMVEQVVCWSYNNFVQYTIHLVGVSRAKIEKFAIPVSTVQQLYAIEGDTPAELQKEFVGRVKELALSLSFDRVEESFVLKKFLNEDRLEDLADYCVSLMTDVSYTALLDYLATLEIPKRVKLANDWLKDHLKAAPSTKSRDIRIEQPFLPRIRSGTQKSPKNGVDELEIKLQNAGLPDNVKERVWADFDRLKNMGQNSSELHVLTSYLELVASLPWSKSTPETIDIKKARELLDASHSGMEDVKKRVLEYLAVRKLSDSVTGPILCFAGPPGIGKTSIAKAIAQSLGRNFERISLGGIRDESDIRGHRRTYVAAMCGRIIQALKHAGSNNPLILLDEVDKLFSGLHGSPSAALLEVLDPEQNNSFTDHYLNLPFDLSKVLFIATANDLSKIEGPLADRLEIIEMTGYSTNEKIEIAEHHLIPRQLLQHGICPDHLQIQRDALRIMVEDYTHESGVRQLERMIAATCRFVALRIAEATKDENDFDSMISSELPIVVSAENCRKILGKERFTAVDLVEQMGKFRLGTCFGMAWTPFGGELMVIEANRCSGKGKIMMTGKLGDVLRESVDVARTWIRANATRLHADNLDDADLHVHLPSGAVGKDGPSAGCALVAALFSLASNRLVRSDTAVTGEISLTGHVLPVGGIKEKVLGAHRSGIRRVILPTANRNDVDHIEKSIKDEMDIQFTSDIDDLLQKIMEKDAISNILSKL</sequence>
<dbReference type="PIRSF" id="PIRSF001174">
    <property type="entry name" value="Lon_proteas"/>
    <property type="match status" value="1"/>
</dbReference>
<feature type="active site" evidence="8 10">
    <location>
        <position position="713"/>
    </location>
</feature>
<evidence type="ECO:0000259" key="13">
    <source>
        <dbReference type="PROSITE" id="PS51786"/>
    </source>
</evidence>
<evidence type="ECO:0000259" key="14">
    <source>
        <dbReference type="PROSITE" id="PS51787"/>
    </source>
</evidence>
<dbReference type="InterPro" id="IPR008268">
    <property type="entry name" value="Peptidase_S16_AS"/>
</dbReference>
<dbReference type="Gene3D" id="1.20.5.5270">
    <property type="match status" value="1"/>
</dbReference>
<evidence type="ECO:0000256" key="7">
    <source>
        <dbReference type="PIRNR" id="PIRNR001174"/>
    </source>
</evidence>
<dbReference type="GO" id="GO:0004176">
    <property type="term" value="F:ATP-dependent peptidase activity"/>
    <property type="evidence" value="ECO:0007669"/>
    <property type="project" value="UniProtKB-UniRule"/>
</dbReference>
<name>A0A7I4YHD6_HAECO</name>
<dbReference type="AlphaFoldDB" id="A0A7I4YHD6"/>
<dbReference type="Pfam" id="PF22667">
    <property type="entry name" value="Lon_lid"/>
    <property type="match status" value="1"/>
</dbReference>
<dbReference type="PRINTS" id="PR00830">
    <property type="entry name" value="ENDOLAPTASE"/>
</dbReference>
<dbReference type="InterPro" id="IPR054594">
    <property type="entry name" value="Lon_lid"/>
</dbReference>
<dbReference type="InterPro" id="IPR003593">
    <property type="entry name" value="AAA+_ATPase"/>
</dbReference>
<dbReference type="InterPro" id="IPR008269">
    <property type="entry name" value="Lon_proteolytic"/>
</dbReference>
<evidence type="ECO:0000256" key="3">
    <source>
        <dbReference type="ARBA" id="ARBA00022801"/>
    </source>
</evidence>
<dbReference type="PROSITE" id="PS51786">
    <property type="entry name" value="LON_PROTEOLYTIC"/>
    <property type="match status" value="1"/>
</dbReference>
<keyword evidence="3 7" id="KW-0378">Hydrolase</keyword>
<evidence type="ECO:0000256" key="2">
    <source>
        <dbReference type="ARBA" id="ARBA00022741"/>
    </source>
</evidence>
<dbReference type="GO" id="GO:0016887">
    <property type="term" value="F:ATP hydrolysis activity"/>
    <property type="evidence" value="ECO:0007669"/>
    <property type="project" value="InterPro"/>
</dbReference>
<dbReference type="CDD" id="cd19500">
    <property type="entry name" value="RecA-like_Lon"/>
    <property type="match status" value="1"/>
</dbReference>
<dbReference type="InterPro" id="IPR003111">
    <property type="entry name" value="Lon_prtase_N"/>
</dbReference>
<dbReference type="NCBIfam" id="TIGR00763">
    <property type="entry name" value="lon"/>
    <property type="match status" value="1"/>
</dbReference>
<dbReference type="GO" id="GO:0005524">
    <property type="term" value="F:ATP binding"/>
    <property type="evidence" value="ECO:0007669"/>
    <property type="project" value="UniProtKB-KW"/>
</dbReference>
<dbReference type="SUPFAM" id="SSF88697">
    <property type="entry name" value="PUA domain-like"/>
    <property type="match status" value="1"/>
</dbReference>
<dbReference type="WBParaSite" id="HCON_00091080-00001">
    <property type="protein sequence ID" value="HCON_00091080-00001"/>
    <property type="gene ID" value="HCON_00091080"/>
</dbReference>
<evidence type="ECO:0000256" key="8">
    <source>
        <dbReference type="PIRSR" id="PIRSR001174-1"/>
    </source>
</evidence>
<comment type="similarity">
    <text evidence="7 10 11">Belongs to the peptidase S16 family.</text>
</comment>
<accession>A0A7I4YHD6</accession>
<evidence type="ECO:0000256" key="9">
    <source>
        <dbReference type="PIRSR" id="PIRSR001174-2"/>
    </source>
</evidence>
<comment type="catalytic activity">
    <reaction evidence="6">
        <text>Hydrolysis of proteins in presence of ATP.</text>
        <dbReference type="EC" id="3.4.21.53"/>
    </reaction>
</comment>
<dbReference type="GO" id="GO:0004252">
    <property type="term" value="F:serine-type endopeptidase activity"/>
    <property type="evidence" value="ECO:0007669"/>
    <property type="project" value="UniProtKB-UniRule"/>
</dbReference>
<feature type="domain" description="Lon proteolytic" evidence="13">
    <location>
        <begin position="585"/>
        <end position="764"/>
    </location>
</feature>
<dbReference type="Gene3D" id="3.30.230.10">
    <property type="match status" value="1"/>
</dbReference>
<dbReference type="SMART" id="SM00382">
    <property type="entry name" value="AAA"/>
    <property type="match status" value="1"/>
</dbReference>
<dbReference type="PROSITE" id="PS01046">
    <property type="entry name" value="LON_SER"/>
    <property type="match status" value="1"/>
</dbReference>
<evidence type="ECO:0000256" key="10">
    <source>
        <dbReference type="PROSITE-ProRule" id="PRU01122"/>
    </source>
</evidence>
<reference evidence="16" key="1">
    <citation type="submission" date="2020-12" db="UniProtKB">
        <authorList>
            <consortium name="WormBaseParasite"/>
        </authorList>
    </citation>
    <scope>IDENTIFICATION</scope>
    <source>
        <strain evidence="16">MHco3</strain>
    </source>
</reference>
<dbReference type="PROSITE" id="PS51787">
    <property type="entry name" value="LON_N"/>
    <property type="match status" value="1"/>
</dbReference>
<evidence type="ECO:0000256" key="6">
    <source>
        <dbReference type="ARBA" id="ARBA00050665"/>
    </source>
</evidence>
<dbReference type="GO" id="GO:0030163">
    <property type="term" value="P:protein catabolic process"/>
    <property type="evidence" value="ECO:0007669"/>
    <property type="project" value="InterPro"/>
</dbReference>
<dbReference type="SMART" id="SM00464">
    <property type="entry name" value="LON"/>
    <property type="match status" value="1"/>
</dbReference>
<dbReference type="GO" id="GO:0006508">
    <property type="term" value="P:proteolysis"/>
    <property type="evidence" value="ECO:0007669"/>
    <property type="project" value="UniProtKB-KW"/>
</dbReference>
<keyword evidence="5 7" id="KW-0067">ATP-binding</keyword>
<dbReference type="PANTHER" id="PTHR10046">
    <property type="entry name" value="ATP DEPENDENT LON PROTEASE FAMILY MEMBER"/>
    <property type="match status" value="1"/>
</dbReference>
<protein>
    <recommendedName>
        <fullName evidence="7 12">Lon protease homolog</fullName>
        <ecNumber evidence="7 12">3.4.21.-</ecNumber>
    </recommendedName>
</protein>
<dbReference type="InterPro" id="IPR003959">
    <property type="entry name" value="ATPase_AAA_core"/>
</dbReference>
<evidence type="ECO:0000256" key="1">
    <source>
        <dbReference type="ARBA" id="ARBA00022670"/>
    </source>
</evidence>
<dbReference type="InterPro" id="IPR015947">
    <property type="entry name" value="PUA-like_sf"/>
</dbReference>
<dbReference type="Pfam" id="PF05362">
    <property type="entry name" value="Lon_C"/>
    <property type="match status" value="1"/>
</dbReference>
<keyword evidence="15" id="KW-1185">Reference proteome</keyword>
<evidence type="ECO:0000256" key="4">
    <source>
        <dbReference type="ARBA" id="ARBA00022825"/>
    </source>
</evidence>
<dbReference type="SUPFAM" id="SSF54211">
    <property type="entry name" value="Ribosomal protein S5 domain 2-like"/>
    <property type="match status" value="1"/>
</dbReference>
<dbReference type="InterPro" id="IPR014721">
    <property type="entry name" value="Ribsml_uS5_D2-typ_fold_subgr"/>
</dbReference>
<feature type="active site" evidence="8 10">
    <location>
        <position position="670"/>
    </location>
</feature>
<dbReference type="Proteomes" id="UP000025227">
    <property type="component" value="Unplaced"/>
</dbReference>
<feature type="domain" description="Lon N-terminal" evidence="14">
    <location>
        <begin position="3"/>
        <end position="196"/>
    </location>
</feature>
<dbReference type="EC" id="3.4.21.-" evidence="7 12"/>
<dbReference type="Pfam" id="PF02190">
    <property type="entry name" value="LON_substr_bdg"/>
    <property type="match status" value="1"/>
</dbReference>
<proteinExistence type="inferred from homology"/>
<dbReference type="InterPro" id="IPR020568">
    <property type="entry name" value="Ribosomal_Su5_D2-typ_SF"/>
</dbReference>
<evidence type="ECO:0000256" key="11">
    <source>
        <dbReference type="RuleBase" id="RU000591"/>
    </source>
</evidence>
<dbReference type="InterPro" id="IPR027417">
    <property type="entry name" value="P-loop_NTPase"/>
</dbReference>
<feature type="binding site" evidence="9">
    <location>
        <begin position="334"/>
        <end position="341"/>
    </location>
    <ligand>
        <name>ATP</name>
        <dbReference type="ChEBI" id="CHEBI:30616"/>
    </ligand>
</feature>
<keyword evidence="2 7" id="KW-0547">Nucleotide-binding</keyword>
<dbReference type="OrthoDB" id="2411602at2759"/>
<dbReference type="SUPFAM" id="SSF52540">
    <property type="entry name" value="P-loop containing nucleoside triphosphate hydrolases"/>
    <property type="match status" value="1"/>
</dbReference>
<evidence type="ECO:0000313" key="15">
    <source>
        <dbReference type="Proteomes" id="UP000025227"/>
    </source>
</evidence>
<dbReference type="Gene3D" id="2.30.130.40">
    <property type="entry name" value="LON domain-like"/>
    <property type="match status" value="1"/>
</dbReference>
<dbReference type="InterPro" id="IPR004815">
    <property type="entry name" value="Lon_bac/euk-typ"/>
</dbReference>
<dbReference type="Gene3D" id="1.10.8.60">
    <property type="match status" value="1"/>
</dbReference>